<keyword evidence="3" id="KW-1185">Reference proteome</keyword>
<sequence>MPLQRESEIFEGTADELAATIAVGRKSPDALPTNAILVANAGRREMLRATIDTTGLEDLAALRGAGVKVTLVTGLIEAAAHHNQDSQLILHASDQAPGQVTLAINTPSSVDVATTRLTAGATLEGHALGLIGTVMSSQQLAGDITVLLLGTLAAYRDDIHAVLDDSGADLSINTVALSDEDAARLLITHPKQRPGSLSTLVIPTAEPVTLKHFAAHLASGLLLGGAAATFAVLGGVTRAETRQVEAQTAALEQQAAAAEALRTANDQLAQQLDQARNLTQDRGQLGPDLRRLALTLYDSGATLTKIEGPGAAAPAAPEFDGQALRATYALSANLATPSQTEQLVNTVNSSPLAANVQRVACDKICSIDLTLGFIKEQTP</sequence>
<comment type="caution">
    <text evidence="2">The sequence shown here is derived from an EMBL/GenBank/DDBJ whole genome shotgun (WGS) entry which is preliminary data.</text>
</comment>
<feature type="coiled-coil region" evidence="1">
    <location>
        <begin position="241"/>
        <end position="281"/>
    </location>
</feature>
<dbReference type="RefSeq" id="WP_380059316.1">
    <property type="nucleotide sequence ID" value="NZ_JBHSWB010000004.1"/>
</dbReference>
<reference evidence="3" key="1">
    <citation type="journal article" date="2019" name="Int. J. Syst. Evol. Microbiol.">
        <title>The Global Catalogue of Microorganisms (GCM) 10K type strain sequencing project: providing services to taxonomists for standard genome sequencing and annotation.</title>
        <authorList>
            <consortium name="The Broad Institute Genomics Platform"/>
            <consortium name="The Broad Institute Genome Sequencing Center for Infectious Disease"/>
            <person name="Wu L."/>
            <person name="Ma J."/>
        </authorList>
    </citation>
    <scope>NUCLEOTIDE SEQUENCE [LARGE SCALE GENOMIC DNA]</scope>
    <source>
        <strain evidence="3">CCUG 63830</strain>
    </source>
</reference>
<protein>
    <submittedName>
        <fullName evidence="2">Uncharacterized protein</fullName>
    </submittedName>
</protein>
<name>A0ABW1ZV90_9DEIO</name>
<accession>A0ABW1ZV90</accession>
<gene>
    <name evidence="2" type="ORF">ACFP90_27025</name>
</gene>
<evidence type="ECO:0000313" key="3">
    <source>
        <dbReference type="Proteomes" id="UP001596317"/>
    </source>
</evidence>
<dbReference type="EMBL" id="JBHSWB010000004">
    <property type="protein sequence ID" value="MFC6663670.1"/>
    <property type="molecule type" value="Genomic_DNA"/>
</dbReference>
<keyword evidence="1" id="KW-0175">Coiled coil</keyword>
<dbReference type="Proteomes" id="UP001596317">
    <property type="component" value="Unassembled WGS sequence"/>
</dbReference>
<organism evidence="2 3">
    <name type="scientific">Deinococcus multiflagellatus</name>
    <dbReference type="NCBI Taxonomy" id="1656887"/>
    <lineage>
        <taxon>Bacteria</taxon>
        <taxon>Thermotogati</taxon>
        <taxon>Deinococcota</taxon>
        <taxon>Deinococci</taxon>
        <taxon>Deinococcales</taxon>
        <taxon>Deinococcaceae</taxon>
        <taxon>Deinococcus</taxon>
    </lineage>
</organism>
<evidence type="ECO:0000256" key="1">
    <source>
        <dbReference type="SAM" id="Coils"/>
    </source>
</evidence>
<proteinExistence type="predicted"/>
<evidence type="ECO:0000313" key="2">
    <source>
        <dbReference type="EMBL" id="MFC6663670.1"/>
    </source>
</evidence>